<dbReference type="RefSeq" id="WP_119596536.1">
    <property type="nucleotide sequence ID" value="NZ_QXBN01000012.1"/>
</dbReference>
<gene>
    <name evidence="1" type="ORF">D2E76_16720</name>
</gene>
<organism evidence="1 2">
    <name type="scientific">Mycobacteroides abscessus</name>
    <dbReference type="NCBI Taxonomy" id="36809"/>
    <lineage>
        <taxon>Bacteria</taxon>
        <taxon>Bacillati</taxon>
        <taxon>Actinomycetota</taxon>
        <taxon>Actinomycetes</taxon>
        <taxon>Mycobacteriales</taxon>
        <taxon>Mycobacteriaceae</taxon>
        <taxon>Mycobacteroides</taxon>
    </lineage>
</organism>
<dbReference type="Proteomes" id="UP000284557">
    <property type="component" value="Unassembled WGS sequence"/>
</dbReference>
<proteinExistence type="predicted"/>
<dbReference type="EMBL" id="QXBN01000012">
    <property type="protein sequence ID" value="RIT36892.1"/>
    <property type="molecule type" value="Genomic_DNA"/>
</dbReference>
<sequence length="220" mass="23766">MFSDPAAAAWVAAGRPGVDAPPPQPGRCGRCGTEGPTVTSSRIISESFTGFDAWPYGSRRLCTPCAWAYTQRVTNTPALLITSDTVTAYPAGSHLAPILTAGPLPHNTAAVLVVARPPRQHVLPAAQWGHLAVDRLVLRWDLQAATRLTALSWLRATTAVSWKQLGRDAPPSALVISSPREHRSRILADWALLDPWRRIRPLWAAAELLTQPTTSPTPKP</sequence>
<reference evidence="1 2" key="1">
    <citation type="submission" date="2018-08" db="EMBL/GenBank/DDBJ databases">
        <title>Linezolid Resistance in Mycobacterium abscessus: MIC Distribution and Comprehensive Investigation of Resistance Mechanisms.</title>
        <authorList>
            <person name="Ye M."/>
            <person name="Xu L."/>
            <person name="Zou Y."/>
            <person name="Li B."/>
            <person name="Guo Q."/>
            <person name="Zhang Y."/>
            <person name="Zhan M."/>
            <person name="Xu B."/>
            <person name="Yu F."/>
            <person name="Zhang Z."/>
            <person name="Chu H."/>
        </authorList>
    </citation>
    <scope>NUCLEOTIDE SEQUENCE [LARGE SCALE GENOMIC DNA]</scope>
    <source>
        <strain evidence="1 2">G143</strain>
    </source>
</reference>
<evidence type="ECO:0000313" key="1">
    <source>
        <dbReference type="EMBL" id="RIT36892.1"/>
    </source>
</evidence>
<evidence type="ECO:0000313" key="2">
    <source>
        <dbReference type="Proteomes" id="UP000284557"/>
    </source>
</evidence>
<protein>
    <submittedName>
        <fullName evidence="1">Uncharacterized protein</fullName>
    </submittedName>
</protein>
<name>A0ABD7HMZ9_9MYCO</name>
<dbReference type="AlphaFoldDB" id="A0ABD7HMZ9"/>
<comment type="caution">
    <text evidence="1">The sequence shown here is derived from an EMBL/GenBank/DDBJ whole genome shotgun (WGS) entry which is preliminary data.</text>
</comment>
<accession>A0ABD7HMZ9</accession>